<organism evidence="1">
    <name type="scientific">Symploca sp. SIO1C4</name>
    <dbReference type="NCBI Taxonomy" id="2607765"/>
    <lineage>
        <taxon>Bacteria</taxon>
        <taxon>Bacillati</taxon>
        <taxon>Cyanobacteriota</taxon>
        <taxon>Cyanophyceae</taxon>
        <taxon>Coleofasciculales</taxon>
        <taxon>Coleofasciculaceae</taxon>
        <taxon>Symploca</taxon>
    </lineage>
</organism>
<gene>
    <name evidence="1" type="ORF">F6J89_27375</name>
</gene>
<dbReference type="EMBL" id="JAAHFQ010000759">
    <property type="protein sequence ID" value="NER31240.1"/>
    <property type="molecule type" value="Genomic_DNA"/>
</dbReference>
<accession>A0A6B3NHQ9</accession>
<evidence type="ECO:0000313" key="1">
    <source>
        <dbReference type="EMBL" id="NER31240.1"/>
    </source>
</evidence>
<comment type="caution">
    <text evidence="1">The sequence shown here is derived from an EMBL/GenBank/DDBJ whole genome shotgun (WGS) entry which is preliminary data.</text>
</comment>
<reference evidence="1" key="1">
    <citation type="submission" date="2019-11" db="EMBL/GenBank/DDBJ databases">
        <title>Genomic insights into an expanded diversity of filamentous marine cyanobacteria reveals the extraordinary biosynthetic potential of Moorea and Okeania.</title>
        <authorList>
            <person name="Ferreira Leao T."/>
            <person name="Wang M."/>
            <person name="Moss N."/>
            <person name="Da Silva R."/>
            <person name="Sanders J."/>
            <person name="Nurk S."/>
            <person name="Gurevich A."/>
            <person name="Humphrey G."/>
            <person name="Reher R."/>
            <person name="Zhu Q."/>
            <person name="Belda-Ferre P."/>
            <person name="Glukhov E."/>
            <person name="Rex R."/>
            <person name="Dorrestein P.C."/>
            <person name="Knight R."/>
            <person name="Pevzner P."/>
            <person name="Gerwick W.H."/>
            <person name="Gerwick L."/>
        </authorList>
    </citation>
    <scope>NUCLEOTIDE SEQUENCE</scope>
    <source>
        <strain evidence="1">SIO1C4</strain>
    </source>
</reference>
<dbReference type="AlphaFoldDB" id="A0A6B3NHQ9"/>
<protein>
    <submittedName>
        <fullName evidence="1">Uncharacterized protein</fullName>
    </submittedName>
</protein>
<proteinExistence type="predicted"/>
<name>A0A6B3NHQ9_9CYAN</name>
<sequence length="58" mass="6279">MTTFSPDSDILLTGFGISSLDPGRLPKASAQKTLHSFGKRLVTMKAMKRLLYVAPARG</sequence>